<dbReference type="RefSeq" id="WP_011127034.1">
    <property type="nucleotide sequence ID" value="NC_005070.1"/>
</dbReference>
<feature type="transmembrane region" description="Helical" evidence="1">
    <location>
        <begin position="55"/>
        <end position="74"/>
    </location>
</feature>
<name>Q7U9U5_PARMW</name>
<evidence type="ECO:0000313" key="3">
    <source>
        <dbReference type="Proteomes" id="UP000001422"/>
    </source>
</evidence>
<feature type="transmembrane region" description="Helical" evidence="1">
    <location>
        <begin position="80"/>
        <end position="100"/>
    </location>
</feature>
<protein>
    <submittedName>
        <fullName evidence="2">Uncharacterized protein</fullName>
    </submittedName>
</protein>
<proteinExistence type="predicted"/>
<keyword evidence="1" id="KW-0812">Transmembrane</keyword>
<evidence type="ECO:0000256" key="1">
    <source>
        <dbReference type="SAM" id="Phobius"/>
    </source>
</evidence>
<keyword evidence="1" id="KW-0472">Membrane</keyword>
<dbReference type="STRING" id="84588.SYNW0158"/>
<dbReference type="EMBL" id="BX569689">
    <property type="protein sequence ID" value="CAE06673.1"/>
    <property type="molecule type" value="Genomic_DNA"/>
</dbReference>
<reference evidence="2 3" key="1">
    <citation type="journal article" date="2003" name="Nature">
        <title>The genome of a motile marine Synechococcus.</title>
        <authorList>
            <person name="Palenik B."/>
            <person name="Brahamsha B."/>
            <person name="Larimer F."/>
            <person name="Land M."/>
            <person name="Hauser L."/>
            <person name="Chain P."/>
            <person name="Lamerdin J."/>
            <person name="Regala W."/>
            <person name="Allen E.A."/>
            <person name="McCarren J."/>
            <person name="Paulsen I."/>
            <person name="Dufresne A."/>
            <person name="Partensky F."/>
            <person name="Webb E."/>
            <person name="Waterbury J."/>
        </authorList>
    </citation>
    <scope>NUCLEOTIDE SEQUENCE [LARGE SCALE GENOMIC DNA]</scope>
    <source>
        <strain evidence="2 3">WH8102</strain>
    </source>
</reference>
<dbReference type="Proteomes" id="UP000001422">
    <property type="component" value="Chromosome"/>
</dbReference>
<dbReference type="KEGG" id="syw:SYNW0158"/>
<keyword evidence="1" id="KW-1133">Transmembrane helix</keyword>
<feature type="transmembrane region" description="Helical" evidence="1">
    <location>
        <begin position="15"/>
        <end position="35"/>
    </location>
</feature>
<accession>Q7U9U5</accession>
<gene>
    <name evidence="2" type="ordered locus">SYNW0158</name>
</gene>
<dbReference type="eggNOG" id="ENOG502ZR77">
    <property type="taxonomic scope" value="Bacteria"/>
</dbReference>
<dbReference type="HOGENOM" id="CLU_170428_0_0_3"/>
<dbReference type="AlphaFoldDB" id="Q7U9U5"/>
<evidence type="ECO:0000313" key="2">
    <source>
        <dbReference type="EMBL" id="CAE06673.1"/>
    </source>
</evidence>
<keyword evidence="3" id="KW-1185">Reference proteome</keyword>
<organism evidence="2 3">
    <name type="scientific">Parasynechococcus marenigrum (strain WH8102)</name>
    <dbReference type="NCBI Taxonomy" id="84588"/>
    <lineage>
        <taxon>Bacteria</taxon>
        <taxon>Bacillati</taxon>
        <taxon>Cyanobacteriota</taxon>
        <taxon>Cyanophyceae</taxon>
        <taxon>Synechococcales</taxon>
        <taxon>Prochlorococcaceae</taxon>
        <taxon>Parasynechococcus</taxon>
        <taxon>Parasynechococcus marenigrum</taxon>
    </lineage>
</organism>
<sequence length="106" mass="11287">MQSYEVISGPLADAAVWRGALLWALALYGPLSAPLSRLEASLETSTIPENWIQRLLILSSLLLALAVGLATQLGCSWALGPGWASSLGVVVLGWSLLLTLTNRDRT</sequence>